<name>A0A2K9BJN0_9MOLU</name>
<evidence type="ECO:0008006" key="4">
    <source>
        <dbReference type="Google" id="ProtNLM"/>
    </source>
</evidence>
<dbReference type="AlphaFoldDB" id="A0A2K9BJN0"/>
<proteinExistence type="predicted"/>
<protein>
    <recommendedName>
        <fullName evidence="4">Lipoprotein</fullName>
    </recommendedName>
</protein>
<dbReference type="KEGG" id="msyr:CXP39_01625"/>
<accession>A0A2K9BJN0</accession>
<evidence type="ECO:0000313" key="2">
    <source>
        <dbReference type="EMBL" id="AUF83491.1"/>
    </source>
</evidence>
<dbReference type="InterPro" id="IPR054816">
    <property type="entry name" value="Lipoprotein_mollicutes-type_CS"/>
</dbReference>
<dbReference type="RefSeq" id="WP_027048151.1">
    <property type="nucleotide sequence ID" value="NZ_CP025257.1"/>
</dbReference>
<reference evidence="2 3" key="1">
    <citation type="submission" date="2017-12" db="EMBL/GenBank/DDBJ databases">
        <title>Mesoplasma syrphidae YJS, Complete Genome.</title>
        <authorList>
            <person name="Knight T.F."/>
            <person name="Citino T."/>
            <person name="Rubinstein R."/>
            <person name="Neuschaefer Z."/>
        </authorList>
    </citation>
    <scope>NUCLEOTIDE SEQUENCE [LARGE SCALE GENOMIC DNA]</scope>
    <source>
        <strain evidence="2 3">YJS</strain>
    </source>
</reference>
<gene>
    <name evidence="2" type="ORF">CXP39_01625</name>
</gene>
<dbReference type="OrthoDB" id="392083at2"/>
<dbReference type="Proteomes" id="UP000233419">
    <property type="component" value="Chromosome"/>
</dbReference>
<evidence type="ECO:0000313" key="3">
    <source>
        <dbReference type="Proteomes" id="UP000233419"/>
    </source>
</evidence>
<dbReference type="PROSITE" id="PS51257">
    <property type="entry name" value="PROKAR_LIPOPROTEIN"/>
    <property type="match status" value="1"/>
</dbReference>
<keyword evidence="3" id="KW-1185">Reference proteome</keyword>
<evidence type="ECO:0000256" key="1">
    <source>
        <dbReference type="SAM" id="SignalP"/>
    </source>
</evidence>
<dbReference type="EMBL" id="CP025257">
    <property type="protein sequence ID" value="AUF83491.1"/>
    <property type="molecule type" value="Genomic_DNA"/>
</dbReference>
<feature type="chain" id="PRO_5014772145" description="Lipoprotein" evidence="1">
    <location>
        <begin position="21"/>
        <end position="347"/>
    </location>
</feature>
<dbReference type="NCBIfam" id="NF038029">
    <property type="entry name" value="LP_plasma"/>
    <property type="match status" value="1"/>
</dbReference>
<organism evidence="2 3">
    <name type="scientific">Mesoplasma syrphidae</name>
    <dbReference type="NCBI Taxonomy" id="225999"/>
    <lineage>
        <taxon>Bacteria</taxon>
        <taxon>Bacillati</taxon>
        <taxon>Mycoplasmatota</taxon>
        <taxon>Mollicutes</taxon>
        <taxon>Entomoplasmatales</taxon>
        <taxon>Entomoplasmataceae</taxon>
        <taxon>Mesoplasma</taxon>
    </lineage>
</organism>
<sequence length="347" mass="38805">MKKLLSLLGAISLTATASLAVVSCTNWTDYNNFTSWINETKVQYKGNTAEVTKKGTSAVIYIGSKDNASSLSFQAAVEEFLDPKGHDFNTGLKNLSQSNEELGWDIKVASGETKNTNDDSATDWGTASVKKEKPKKKSAYWSRTAINEDQKYVVDKQKLDGKVSFKSIILDEMSDLWTSKSMKKIVNDVIEENIARSLFSSNSTSESKAITENVNKILLTLTNVKGPVFLTVRNGVITGFVNGFELFYEFNQGESKAIDDTILPKEGKEKRKNALQRLLSAITEELNSNIEDHLIHKDSPTLYGMQTGKDIFTTWDEGSSNFDKDKKTKPRPYQYNLSENYLNSFNN</sequence>
<keyword evidence="1" id="KW-0732">Signal</keyword>
<feature type="signal peptide" evidence="1">
    <location>
        <begin position="1"/>
        <end position="20"/>
    </location>
</feature>